<dbReference type="InterPro" id="IPR028082">
    <property type="entry name" value="Peripla_BP_I"/>
</dbReference>
<dbReference type="AlphaFoldDB" id="A0A328A589"/>
<dbReference type="SMART" id="SM00354">
    <property type="entry name" value="HTH_LACI"/>
    <property type="match status" value="1"/>
</dbReference>
<dbReference type="Pfam" id="PF13377">
    <property type="entry name" value="Peripla_BP_3"/>
    <property type="match status" value="1"/>
</dbReference>
<dbReference type="InterPro" id="IPR000843">
    <property type="entry name" value="HTH_LacI"/>
</dbReference>
<dbReference type="SUPFAM" id="SSF47413">
    <property type="entry name" value="lambda repressor-like DNA-binding domains"/>
    <property type="match status" value="1"/>
</dbReference>
<dbReference type="InterPro" id="IPR010982">
    <property type="entry name" value="Lambda_DNA-bd_dom_sf"/>
</dbReference>
<dbReference type="GO" id="GO:0000976">
    <property type="term" value="F:transcription cis-regulatory region binding"/>
    <property type="evidence" value="ECO:0007669"/>
    <property type="project" value="TreeGrafter"/>
</dbReference>
<sequence length="336" mass="37802">MAITVKDVALKAGVATSTVSRVVNNHPSISEATRKNVQKVMQEMGYVPNIAARNLGKQTSNAIGIILPPLNSKERMANPFFLEIIEAINDESRRNNMTTAVAIAKNLEDLLEDVKVMHTQKQVGGFILAYAHQGDPVIDYLIDKQIAFTLIGQPYTQHDIVSYIDNDNQLLGHHATEHLIENGHRNILFVTNTIKEGIYFERYFGYQKAMMLNQLKVFDSISIIEHTDYADFEDTLIRTKATAIVVLDDIFALRVMQLVQMYGYKVPDNLSVISFNNSILSTLTHPYLTTIDIDTAKLGHESVNMLIKHLNGEDISNTKIVVPHELIERETVINLK</sequence>
<evidence type="ECO:0000313" key="5">
    <source>
        <dbReference type="EMBL" id="RAK49639.1"/>
    </source>
</evidence>
<dbReference type="RefSeq" id="WP_111745153.1">
    <property type="nucleotide sequence ID" value="NZ_JBHSQY010000031.1"/>
</dbReference>
<dbReference type="PANTHER" id="PTHR30146:SF109">
    <property type="entry name" value="HTH-TYPE TRANSCRIPTIONAL REGULATOR GALS"/>
    <property type="match status" value="1"/>
</dbReference>
<keyword evidence="2" id="KW-0238">DNA-binding</keyword>
<keyword evidence="1" id="KW-0805">Transcription regulation</keyword>
<dbReference type="Proteomes" id="UP000249579">
    <property type="component" value="Unassembled WGS sequence"/>
</dbReference>
<dbReference type="PANTHER" id="PTHR30146">
    <property type="entry name" value="LACI-RELATED TRANSCRIPTIONAL REPRESSOR"/>
    <property type="match status" value="1"/>
</dbReference>
<comment type="caution">
    <text evidence="5">The sequence shown here is derived from an EMBL/GenBank/DDBJ whole genome shotgun (WGS) entry which is preliminary data.</text>
</comment>
<gene>
    <name evidence="5" type="ORF">BHX94_04285</name>
</gene>
<dbReference type="PRINTS" id="PR00036">
    <property type="entry name" value="HTHLACI"/>
</dbReference>
<feature type="domain" description="HTH lacI-type" evidence="4">
    <location>
        <begin position="3"/>
        <end position="57"/>
    </location>
</feature>
<dbReference type="PROSITE" id="PS50932">
    <property type="entry name" value="HTH_LACI_2"/>
    <property type="match status" value="1"/>
</dbReference>
<dbReference type="EMBL" id="PZJG01000002">
    <property type="protein sequence ID" value="RAK49639.1"/>
    <property type="molecule type" value="Genomic_DNA"/>
</dbReference>
<dbReference type="GO" id="GO:0003700">
    <property type="term" value="F:DNA-binding transcription factor activity"/>
    <property type="evidence" value="ECO:0007669"/>
    <property type="project" value="TreeGrafter"/>
</dbReference>
<evidence type="ECO:0000259" key="4">
    <source>
        <dbReference type="PROSITE" id="PS50932"/>
    </source>
</evidence>
<proteinExistence type="predicted"/>
<protein>
    <submittedName>
        <fullName evidence="5">LacI family transcriptional regulator</fullName>
    </submittedName>
</protein>
<dbReference type="SUPFAM" id="SSF53822">
    <property type="entry name" value="Periplasmic binding protein-like I"/>
    <property type="match status" value="1"/>
</dbReference>
<name>A0A328A589_9STAP</name>
<accession>A0A328A589</accession>
<evidence type="ECO:0000256" key="2">
    <source>
        <dbReference type="ARBA" id="ARBA00023125"/>
    </source>
</evidence>
<evidence type="ECO:0000313" key="6">
    <source>
        <dbReference type="Proteomes" id="UP000249579"/>
    </source>
</evidence>
<evidence type="ECO:0000256" key="1">
    <source>
        <dbReference type="ARBA" id="ARBA00023015"/>
    </source>
</evidence>
<evidence type="ECO:0000256" key="3">
    <source>
        <dbReference type="ARBA" id="ARBA00023163"/>
    </source>
</evidence>
<dbReference type="Pfam" id="PF00356">
    <property type="entry name" value="LacI"/>
    <property type="match status" value="1"/>
</dbReference>
<dbReference type="Gene3D" id="3.40.50.2300">
    <property type="match status" value="2"/>
</dbReference>
<dbReference type="CDD" id="cd01392">
    <property type="entry name" value="HTH_LacI"/>
    <property type="match status" value="1"/>
</dbReference>
<keyword evidence="3" id="KW-0804">Transcription</keyword>
<dbReference type="OrthoDB" id="9796186at2"/>
<reference evidence="5 6" key="1">
    <citation type="journal article" date="2018" name="Front. Microbiol.">
        <title>Description and Comparative Genomics of Macrococcus caseolyticus subsp. hominis subsp. nov., Macrococcus goetzii sp. nov., Macrococcus epidermidis sp. nov., and Macrococcus bohemicus sp. nov., Novel Macrococci From Human Clinical Material With Virulence Potential and Suspected Uptake of Foreign DNA by Natural Transformation.</title>
        <authorList>
            <person name="Maslanova I."/>
            <person name="Wertheimer Z."/>
            <person name="Sedlacek I."/>
            <person name="Svec P."/>
            <person name="Indrakova A."/>
            <person name="Kovarovic V."/>
            <person name="Schumann P."/>
            <person name="Sproer C."/>
            <person name="Kralova S."/>
            <person name="Sedo O."/>
            <person name="Kristofova L."/>
            <person name="Vrbovska V."/>
            <person name="Fuzik T."/>
            <person name="Petras P."/>
            <person name="Zdrahal Z."/>
            <person name="Ruzickova V."/>
            <person name="Doskar J."/>
            <person name="Pantucek R."/>
        </authorList>
    </citation>
    <scope>NUCLEOTIDE SEQUENCE [LARGE SCALE GENOMIC DNA]</scope>
    <source>
        <strain evidence="5 6">03/115</strain>
    </source>
</reference>
<dbReference type="InterPro" id="IPR046335">
    <property type="entry name" value="LacI/GalR-like_sensor"/>
</dbReference>
<organism evidence="5 6">
    <name type="scientific">Macrococcoides bohemicum</name>
    <dbReference type="NCBI Taxonomy" id="1903056"/>
    <lineage>
        <taxon>Bacteria</taxon>
        <taxon>Bacillati</taxon>
        <taxon>Bacillota</taxon>
        <taxon>Bacilli</taxon>
        <taxon>Bacillales</taxon>
        <taxon>Staphylococcaceae</taxon>
        <taxon>Macrococcoides</taxon>
    </lineage>
</organism>
<dbReference type="Gene3D" id="1.10.260.40">
    <property type="entry name" value="lambda repressor-like DNA-binding domains"/>
    <property type="match status" value="1"/>
</dbReference>